<dbReference type="Proteomes" id="UP001152888">
    <property type="component" value="Unassembled WGS sequence"/>
</dbReference>
<keyword evidence="10" id="KW-0234">DNA repair</keyword>
<evidence type="ECO:0000256" key="6">
    <source>
        <dbReference type="ARBA" id="ARBA00022763"/>
    </source>
</evidence>
<feature type="coiled-coil region" evidence="12">
    <location>
        <begin position="673"/>
        <end position="707"/>
    </location>
</feature>
<evidence type="ECO:0000256" key="9">
    <source>
        <dbReference type="ARBA" id="ARBA00023172"/>
    </source>
</evidence>
<evidence type="ECO:0000256" key="10">
    <source>
        <dbReference type="ARBA" id="ARBA00023204"/>
    </source>
</evidence>
<accession>A0A9P0PSY4</accession>
<dbReference type="EMBL" id="CAKOFQ010007298">
    <property type="protein sequence ID" value="CAH1997686.1"/>
    <property type="molecule type" value="Genomic_DNA"/>
</dbReference>
<evidence type="ECO:0000313" key="16">
    <source>
        <dbReference type="Proteomes" id="UP001152888"/>
    </source>
</evidence>
<evidence type="ECO:0000259" key="14">
    <source>
        <dbReference type="Pfam" id="PF02463"/>
    </source>
</evidence>
<proteinExistence type="inferred from homology"/>
<evidence type="ECO:0000256" key="2">
    <source>
        <dbReference type="ARBA" id="ARBA00004286"/>
    </source>
</evidence>
<feature type="coiled-coil region" evidence="12">
    <location>
        <begin position="205"/>
        <end position="460"/>
    </location>
</feature>
<comment type="similarity">
    <text evidence="3">Belongs to the SMC family. SMC6 subfamily.</text>
</comment>
<dbReference type="Pfam" id="PF02463">
    <property type="entry name" value="SMC_N"/>
    <property type="match status" value="1"/>
</dbReference>
<dbReference type="OrthoDB" id="10072614at2759"/>
<reference evidence="15" key="1">
    <citation type="submission" date="2022-03" db="EMBL/GenBank/DDBJ databases">
        <authorList>
            <person name="Sayadi A."/>
        </authorList>
    </citation>
    <scope>NUCLEOTIDE SEQUENCE</scope>
</reference>
<comment type="caution">
    <text evidence="15">The sequence shown here is derived from an EMBL/GenBank/DDBJ whole genome shotgun (WGS) entry which is preliminary data.</text>
</comment>
<keyword evidence="11" id="KW-0539">Nucleus</keyword>
<dbReference type="Gene3D" id="3.40.50.300">
    <property type="entry name" value="P-loop containing nucleotide triphosphate hydrolases"/>
    <property type="match status" value="2"/>
</dbReference>
<keyword evidence="7" id="KW-0067">ATP-binding</keyword>
<keyword evidence="16" id="KW-1185">Reference proteome</keyword>
<protein>
    <recommendedName>
        <fullName evidence="14">RecF/RecN/SMC N-terminal domain-containing protein</fullName>
    </recommendedName>
</protein>
<dbReference type="PANTHER" id="PTHR19306">
    <property type="entry name" value="STRUCTURAL MAINTENANCE OF CHROMOSOMES 5,6 SMC5, SMC6"/>
    <property type="match status" value="1"/>
</dbReference>
<dbReference type="SUPFAM" id="SSF52540">
    <property type="entry name" value="P-loop containing nucleoside triphosphate hydrolases"/>
    <property type="match status" value="2"/>
</dbReference>
<keyword evidence="6" id="KW-0227">DNA damage</keyword>
<evidence type="ECO:0000256" key="13">
    <source>
        <dbReference type="SAM" id="MobiDB-lite"/>
    </source>
</evidence>
<feature type="coiled-coil region" evidence="12">
    <location>
        <begin position="750"/>
        <end position="826"/>
    </location>
</feature>
<evidence type="ECO:0000256" key="3">
    <source>
        <dbReference type="ARBA" id="ARBA00006793"/>
    </source>
</evidence>
<dbReference type="Gene3D" id="1.10.287.1490">
    <property type="match status" value="1"/>
</dbReference>
<dbReference type="GO" id="GO:0003697">
    <property type="term" value="F:single-stranded DNA binding"/>
    <property type="evidence" value="ECO:0007669"/>
    <property type="project" value="TreeGrafter"/>
</dbReference>
<dbReference type="PANTHER" id="PTHR19306:SF6">
    <property type="entry name" value="STRUCTURAL MAINTENANCE OF CHROMOSOMES PROTEIN 6"/>
    <property type="match status" value="1"/>
</dbReference>
<sequence>MSRKRKPFSQIPAEESPINSKRPRDEDNNNLEKRAGTINRMILKNFMCHSLLEVSFNNNISIMIGKNGSGKSAILTALVIGLGGKAKLTNRGNNIKGYVKAGERSGSIEIELSNEGPMAYKPAVYGKTINITRSLNASGGGSYKIRSENGEVVSTHAKEVQNITAGLNIQVDNPVCILNQDTSRNFLSSSDGKKKFALFMKATKLNVLRMEYTKTEENKQKSEQTLSEKRENFRNLEDELKKLKKKIEHHDSMSSLKDKQKQLQIELAWAKVRDVEEELEQEKSNVESIEKKLDDFKSSSSKRSEQENALNAKITDLQQQISEVKKQIEVQQRPQQEIKSKIEQLAREYNDKKRHKSQLQTSLQSKKGDIATLEKEIASHSEKMSKVEQEKMQKIKSVAALQDKLKGLDSQVETSKNDLFQIRSDLSRRKEEVDNLHKEIRQIDNKISEEKTNLNALQRESGNDLIIYGRDMPKVKAMIQQYKSRFQQEPRGPLGSYIKLKDKKWAVAVEGYIRPATLGAFAVDNKKDSQVLQEIFRKVWTGGSQPQIITSKFFFKKHDIRKNLVQEPEGCVSVYNAIEIDDPVVNNCIVDSVSPENILLIPTDDRAQELLSNRQSVPHNCKQGVTIKGDRYYPDPNYRTYASNYRRAQYLQVDTKEYMRRLQADIGSMQSKKQGIIRSAESLEGEIKEQEDRRSKLEERISKVRMARTQLSSKLDELSSAAEPEVQNVHYLEQELDELKTFETEKTAELDQLNAESKRIKTSIMAEEEKLKQLGRSTEEYDNRIQSLQNEVKESRSQLQRISSSDEFDKRRIAEYKEKLKTAKEQESLCMDTLKKLEEGAIKVGDRISDLRQVERITNEINRTKHRIESIETDTGNINAVKKRYKELEEKQRNCTELISCLQTDIKELKTALEQRKSYYQKTEKYFITTIKCYFAKILESRQFKGYMDIKMKEETLELVVQPQHGSQGVTTTANLSGGERSFSTVAFLYSLWQCMEFPFYFLDEFDVYMDKLNRTKVIDILVNHAKSRPQLQFVFLTPQDVSFISKDVSILRLADPERIQAE</sequence>
<feature type="domain" description="RecF/RecN/SMC N-terminal" evidence="14">
    <location>
        <begin position="38"/>
        <end position="1039"/>
    </location>
</feature>
<keyword evidence="9" id="KW-0233">DNA recombination</keyword>
<dbReference type="InterPro" id="IPR003395">
    <property type="entry name" value="RecF/RecN/SMC_N"/>
</dbReference>
<evidence type="ECO:0000256" key="7">
    <source>
        <dbReference type="ARBA" id="ARBA00022840"/>
    </source>
</evidence>
<evidence type="ECO:0000256" key="5">
    <source>
        <dbReference type="ARBA" id="ARBA00022741"/>
    </source>
</evidence>
<dbReference type="GO" id="GO:0000724">
    <property type="term" value="P:double-strand break repair via homologous recombination"/>
    <property type="evidence" value="ECO:0007669"/>
    <property type="project" value="TreeGrafter"/>
</dbReference>
<dbReference type="GO" id="GO:0005634">
    <property type="term" value="C:nucleus"/>
    <property type="evidence" value="ECO:0007669"/>
    <property type="project" value="UniProtKB-SubCell"/>
</dbReference>
<dbReference type="GO" id="GO:0030915">
    <property type="term" value="C:Smc5-Smc6 complex"/>
    <property type="evidence" value="ECO:0007669"/>
    <property type="project" value="TreeGrafter"/>
</dbReference>
<dbReference type="GO" id="GO:0035861">
    <property type="term" value="C:site of double-strand break"/>
    <property type="evidence" value="ECO:0007669"/>
    <property type="project" value="TreeGrafter"/>
</dbReference>
<dbReference type="GO" id="GO:0003684">
    <property type="term" value="F:damaged DNA binding"/>
    <property type="evidence" value="ECO:0007669"/>
    <property type="project" value="TreeGrafter"/>
</dbReference>
<evidence type="ECO:0000256" key="8">
    <source>
        <dbReference type="ARBA" id="ARBA00023054"/>
    </source>
</evidence>
<keyword evidence="4" id="KW-0158">Chromosome</keyword>
<dbReference type="AlphaFoldDB" id="A0A9P0PSY4"/>
<gene>
    <name evidence="15" type="ORF">ACAOBT_LOCUS23895</name>
</gene>
<evidence type="ECO:0000256" key="4">
    <source>
        <dbReference type="ARBA" id="ARBA00022454"/>
    </source>
</evidence>
<keyword evidence="5" id="KW-0547">Nucleotide-binding</keyword>
<dbReference type="GO" id="GO:0005524">
    <property type="term" value="F:ATP binding"/>
    <property type="evidence" value="ECO:0007669"/>
    <property type="project" value="UniProtKB-KW"/>
</dbReference>
<evidence type="ECO:0000256" key="12">
    <source>
        <dbReference type="SAM" id="Coils"/>
    </source>
</evidence>
<feature type="region of interest" description="Disordered" evidence="13">
    <location>
        <begin position="1"/>
        <end position="30"/>
    </location>
</feature>
<name>A0A9P0PSY4_ACAOB</name>
<comment type="subcellular location">
    <subcellularLocation>
        <location evidence="2">Chromosome</location>
    </subcellularLocation>
    <subcellularLocation>
        <location evidence="1">Nucleus</location>
    </subcellularLocation>
</comment>
<organism evidence="15 16">
    <name type="scientific">Acanthoscelides obtectus</name>
    <name type="common">Bean weevil</name>
    <name type="synonym">Bruchus obtectus</name>
    <dbReference type="NCBI Taxonomy" id="200917"/>
    <lineage>
        <taxon>Eukaryota</taxon>
        <taxon>Metazoa</taxon>
        <taxon>Ecdysozoa</taxon>
        <taxon>Arthropoda</taxon>
        <taxon>Hexapoda</taxon>
        <taxon>Insecta</taxon>
        <taxon>Pterygota</taxon>
        <taxon>Neoptera</taxon>
        <taxon>Endopterygota</taxon>
        <taxon>Coleoptera</taxon>
        <taxon>Polyphaga</taxon>
        <taxon>Cucujiformia</taxon>
        <taxon>Chrysomeloidea</taxon>
        <taxon>Chrysomelidae</taxon>
        <taxon>Bruchinae</taxon>
        <taxon>Bruchini</taxon>
        <taxon>Acanthoscelides</taxon>
    </lineage>
</organism>
<feature type="coiled-coil region" evidence="12">
    <location>
        <begin position="854"/>
        <end position="905"/>
    </location>
</feature>
<evidence type="ECO:0000256" key="1">
    <source>
        <dbReference type="ARBA" id="ARBA00004123"/>
    </source>
</evidence>
<evidence type="ECO:0000256" key="11">
    <source>
        <dbReference type="ARBA" id="ARBA00023242"/>
    </source>
</evidence>
<dbReference type="InterPro" id="IPR027417">
    <property type="entry name" value="P-loop_NTPase"/>
</dbReference>
<evidence type="ECO:0000313" key="15">
    <source>
        <dbReference type="EMBL" id="CAH1997686.1"/>
    </source>
</evidence>
<keyword evidence="8 12" id="KW-0175">Coiled coil</keyword>